<protein>
    <submittedName>
        <fullName evidence="3">Caax prenyl protease-related protein, putative</fullName>
    </submittedName>
</protein>
<keyword evidence="1" id="KW-1133">Transmembrane helix</keyword>
<gene>
    <name evidence="3" type="ordered locus">AM1_1967</name>
</gene>
<feature type="domain" description="CAAX prenyl protease 2/Lysostaphin resistance protein A-like" evidence="2">
    <location>
        <begin position="107"/>
        <end position="198"/>
    </location>
</feature>
<feature type="transmembrane region" description="Helical" evidence="1">
    <location>
        <begin position="166"/>
        <end position="183"/>
    </location>
</feature>
<dbReference type="OrthoDB" id="9787923at2"/>
<accession>B0CFG5</accession>
<dbReference type="HOGENOM" id="CLU_078735_0_0_3"/>
<proteinExistence type="predicted"/>
<dbReference type="KEGG" id="amr:AM1_1967"/>
<dbReference type="Proteomes" id="UP000000268">
    <property type="component" value="Chromosome"/>
</dbReference>
<keyword evidence="4" id="KW-1185">Reference proteome</keyword>
<dbReference type="GO" id="GO:0006508">
    <property type="term" value="P:proteolysis"/>
    <property type="evidence" value="ECO:0007669"/>
    <property type="project" value="UniProtKB-KW"/>
</dbReference>
<feature type="transmembrane region" description="Helical" evidence="1">
    <location>
        <begin position="142"/>
        <end position="160"/>
    </location>
</feature>
<evidence type="ECO:0000313" key="3">
    <source>
        <dbReference type="EMBL" id="ABW26984.1"/>
    </source>
</evidence>
<feature type="transmembrane region" description="Helical" evidence="1">
    <location>
        <begin position="101"/>
        <end position="121"/>
    </location>
</feature>
<feature type="transmembrane region" description="Helical" evidence="1">
    <location>
        <begin position="59"/>
        <end position="81"/>
    </location>
</feature>
<feature type="transmembrane region" description="Helical" evidence="1">
    <location>
        <begin position="30"/>
        <end position="47"/>
    </location>
</feature>
<evidence type="ECO:0000259" key="2">
    <source>
        <dbReference type="Pfam" id="PF02517"/>
    </source>
</evidence>
<dbReference type="NCBIfam" id="TIGR03008">
    <property type="entry name" value="pepcterm_CAAX"/>
    <property type="match status" value="1"/>
</dbReference>
<keyword evidence="3" id="KW-0378">Hydrolase</keyword>
<dbReference type="InterPro" id="IPR014346">
    <property type="entry name" value="Prenyl_protease-related"/>
</dbReference>
<keyword evidence="1" id="KW-0472">Membrane</keyword>
<evidence type="ECO:0000313" key="4">
    <source>
        <dbReference type="Proteomes" id="UP000000268"/>
    </source>
</evidence>
<feature type="transmembrane region" description="Helical" evidence="1">
    <location>
        <begin position="5"/>
        <end position="24"/>
    </location>
</feature>
<dbReference type="RefSeq" id="WP_012162482.1">
    <property type="nucleotide sequence ID" value="NC_009925.1"/>
</dbReference>
<evidence type="ECO:0000256" key="1">
    <source>
        <dbReference type="SAM" id="Phobius"/>
    </source>
</evidence>
<dbReference type="EMBL" id="CP000828">
    <property type="protein sequence ID" value="ABW26984.1"/>
    <property type="molecule type" value="Genomic_DNA"/>
</dbReference>
<dbReference type="Pfam" id="PF02517">
    <property type="entry name" value="Rce1-like"/>
    <property type="match status" value="1"/>
</dbReference>
<dbReference type="InterPro" id="IPR003675">
    <property type="entry name" value="Rce1/LyrA-like_dom"/>
</dbReference>
<name>B0CFG5_ACAM1</name>
<dbReference type="STRING" id="329726.AM1_1967"/>
<dbReference type="AlphaFoldDB" id="B0CFG5"/>
<sequence>MPPWVAYVAPMATFMLITTLEGLWPEAYPWLYGVKVIVVSTLLGVLARPWQDVRPGGKVTVTAIAVGLIVFAEWILLDQWIPYPPLGQRVGYNPFVSLTGWILPVFLAFRFYGLVVMVPIMEEIFWRSFLLRYLSVPEFQKIPIGTFTWGAFAISCVLFGLLHSEWLVAIICAVIYTILLKVTKSLYACMIAHSTTNLALGIYILTNSAWQYW</sequence>
<reference evidence="3 4" key="1">
    <citation type="journal article" date="2008" name="Proc. Natl. Acad. Sci. U.S.A.">
        <title>Niche adaptation and genome expansion in the chlorophyll d-producing cyanobacterium Acaryochloris marina.</title>
        <authorList>
            <person name="Swingley W.D."/>
            <person name="Chen M."/>
            <person name="Cheung P.C."/>
            <person name="Conrad A.L."/>
            <person name="Dejesa L.C."/>
            <person name="Hao J."/>
            <person name="Honchak B.M."/>
            <person name="Karbach L.E."/>
            <person name="Kurdoglu A."/>
            <person name="Lahiri S."/>
            <person name="Mastrian S.D."/>
            <person name="Miyashita H."/>
            <person name="Page L."/>
            <person name="Ramakrishna P."/>
            <person name="Satoh S."/>
            <person name="Sattley W.M."/>
            <person name="Shimada Y."/>
            <person name="Taylor H.L."/>
            <person name="Tomo T."/>
            <person name="Tsuchiya T."/>
            <person name="Wang Z.T."/>
            <person name="Raymond J."/>
            <person name="Mimuro M."/>
            <person name="Blankenship R.E."/>
            <person name="Touchman J.W."/>
        </authorList>
    </citation>
    <scope>NUCLEOTIDE SEQUENCE [LARGE SCALE GENOMIC DNA]</scope>
    <source>
        <strain evidence="4">MBIC 11017</strain>
    </source>
</reference>
<dbReference type="GO" id="GO:0004175">
    <property type="term" value="F:endopeptidase activity"/>
    <property type="evidence" value="ECO:0007669"/>
    <property type="project" value="UniProtKB-ARBA"/>
</dbReference>
<organism evidence="3 4">
    <name type="scientific">Acaryochloris marina (strain MBIC 11017)</name>
    <dbReference type="NCBI Taxonomy" id="329726"/>
    <lineage>
        <taxon>Bacteria</taxon>
        <taxon>Bacillati</taxon>
        <taxon>Cyanobacteriota</taxon>
        <taxon>Cyanophyceae</taxon>
        <taxon>Acaryochloridales</taxon>
        <taxon>Acaryochloridaceae</taxon>
        <taxon>Acaryochloris</taxon>
    </lineage>
</organism>
<keyword evidence="1" id="KW-0812">Transmembrane</keyword>
<dbReference type="eggNOG" id="COG1266">
    <property type="taxonomic scope" value="Bacteria"/>
</dbReference>
<keyword evidence="3" id="KW-0645">Protease</keyword>
<dbReference type="GO" id="GO:0080120">
    <property type="term" value="P:CAAX-box protein maturation"/>
    <property type="evidence" value="ECO:0007669"/>
    <property type="project" value="UniProtKB-ARBA"/>
</dbReference>